<reference evidence="5" key="1">
    <citation type="submission" date="2020-03" db="EMBL/GenBank/DDBJ databases">
        <title>Hybrid Assembly of Korean Phytophthora infestans isolates.</title>
        <authorList>
            <person name="Prokchorchik M."/>
            <person name="Lee Y."/>
            <person name="Seo J."/>
            <person name="Cho J.-H."/>
            <person name="Park Y.-E."/>
            <person name="Jang D.-C."/>
            <person name="Im J.-S."/>
            <person name="Choi J.-G."/>
            <person name="Park H.-J."/>
            <person name="Lee G.-B."/>
            <person name="Lee Y.-G."/>
            <person name="Hong S.-Y."/>
            <person name="Cho K."/>
            <person name="Sohn K.H."/>
        </authorList>
    </citation>
    <scope>NUCLEOTIDE SEQUENCE</scope>
    <source>
        <strain evidence="5">KR_2_A2</strain>
    </source>
</reference>
<protein>
    <submittedName>
        <fullName evidence="5">DDE superfamily endonuclease</fullName>
    </submittedName>
</protein>
<gene>
    <name evidence="5" type="ORF">GN958_ATG14521</name>
</gene>
<proteinExistence type="predicted"/>
<keyword evidence="5" id="KW-0540">Nuclease</keyword>
<evidence type="ECO:0000259" key="4">
    <source>
        <dbReference type="Pfam" id="PF13359"/>
    </source>
</evidence>
<keyword evidence="5" id="KW-0255">Endonuclease</keyword>
<keyword evidence="3" id="KW-0472">Membrane</keyword>
<keyword evidence="2" id="KW-0479">Metal-binding</keyword>
<dbReference type="Proteomes" id="UP000704712">
    <property type="component" value="Unassembled WGS sequence"/>
</dbReference>
<evidence type="ECO:0000256" key="3">
    <source>
        <dbReference type="SAM" id="Phobius"/>
    </source>
</evidence>
<dbReference type="AlphaFoldDB" id="A0A8S9UAQ2"/>
<keyword evidence="5" id="KW-0378">Hydrolase</keyword>
<evidence type="ECO:0000256" key="2">
    <source>
        <dbReference type="ARBA" id="ARBA00022723"/>
    </source>
</evidence>
<feature type="domain" description="DDE Tnp4" evidence="4">
    <location>
        <begin position="203"/>
        <end position="294"/>
    </location>
</feature>
<comment type="caution">
    <text evidence="5">The sequence shown here is derived from an EMBL/GenBank/DDBJ whole genome shotgun (WGS) entry which is preliminary data.</text>
</comment>
<dbReference type="InterPro" id="IPR027806">
    <property type="entry name" value="HARBI1_dom"/>
</dbReference>
<evidence type="ECO:0000313" key="6">
    <source>
        <dbReference type="Proteomes" id="UP000704712"/>
    </source>
</evidence>
<accession>A0A8S9UAQ2</accession>
<dbReference type="GO" id="GO:0046872">
    <property type="term" value="F:metal ion binding"/>
    <property type="evidence" value="ECO:0007669"/>
    <property type="project" value="UniProtKB-KW"/>
</dbReference>
<keyword evidence="3" id="KW-1133">Transmembrane helix</keyword>
<keyword evidence="3" id="KW-0812">Transmembrane</keyword>
<evidence type="ECO:0000256" key="1">
    <source>
        <dbReference type="ARBA" id="ARBA00001968"/>
    </source>
</evidence>
<evidence type="ECO:0000313" key="5">
    <source>
        <dbReference type="EMBL" id="KAF4136349.1"/>
    </source>
</evidence>
<dbReference type="Pfam" id="PF13359">
    <property type="entry name" value="DDE_Tnp_4"/>
    <property type="match status" value="1"/>
</dbReference>
<comment type="cofactor">
    <cofactor evidence="1">
        <name>a divalent metal cation</name>
        <dbReference type="ChEBI" id="CHEBI:60240"/>
    </cofactor>
</comment>
<name>A0A8S9UAQ2_PHYIN</name>
<organism evidence="5 6">
    <name type="scientific">Phytophthora infestans</name>
    <name type="common">Potato late blight agent</name>
    <name type="synonym">Botrytis infestans</name>
    <dbReference type="NCBI Taxonomy" id="4787"/>
    <lineage>
        <taxon>Eukaryota</taxon>
        <taxon>Sar</taxon>
        <taxon>Stramenopiles</taxon>
        <taxon>Oomycota</taxon>
        <taxon>Peronosporomycetes</taxon>
        <taxon>Peronosporales</taxon>
        <taxon>Peronosporaceae</taxon>
        <taxon>Phytophthora</taxon>
    </lineage>
</organism>
<feature type="transmembrane region" description="Helical" evidence="3">
    <location>
        <begin position="15"/>
        <end position="32"/>
    </location>
</feature>
<dbReference type="EMBL" id="JAACNO010001968">
    <property type="protein sequence ID" value="KAF4136349.1"/>
    <property type="molecule type" value="Genomic_DNA"/>
</dbReference>
<sequence length="352" mass="40417">MDVVDAGASINDGELLAIYLLCILLVVVLGQLDCRSIRGPRTETGVVRTDFFCTLKVQRSCTAYKKVLRCSPKSFDALQELFELLYYQNYGYPDNNIQYHFDIKLAAVFTYYEKECGKKGDDIGGAAAQLGMSRTATGVYIKRLEDLLYDTMHEVIYFPACSAAEEWEDLVNRFVSQGSDYPDVACASDGTIIQTRLPRDHMSIWNQSEVLGPRARYICPARINWLADSEFKMWSFLMVPFDERYNFHHSSTRILVECIFGKLKERLKVLHGVIDRHAHTTNARMICAAAVLHNLLIDISDDVEFEWTRDDDARKQAMRAFDKHCDRTQDDFDLGEAKRNAYLERFNSQDNE</sequence>
<dbReference type="GO" id="GO:0004519">
    <property type="term" value="F:endonuclease activity"/>
    <property type="evidence" value="ECO:0007669"/>
    <property type="project" value="UniProtKB-KW"/>
</dbReference>